<reference evidence="2 3" key="1">
    <citation type="journal article" date="2015" name="Genome Announc.">
        <title>Expanding the biotechnology potential of lactobacilli through comparative genomics of 213 strains and associated genera.</title>
        <authorList>
            <person name="Sun Z."/>
            <person name="Harris H.M."/>
            <person name="McCann A."/>
            <person name="Guo C."/>
            <person name="Argimon S."/>
            <person name="Zhang W."/>
            <person name="Yang X."/>
            <person name="Jeffery I.B."/>
            <person name="Cooney J.C."/>
            <person name="Kagawa T.F."/>
            <person name="Liu W."/>
            <person name="Song Y."/>
            <person name="Salvetti E."/>
            <person name="Wrobel A."/>
            <person name="Rasinkangas P."/>
            <person name="Parkhill J."/>
            <person name="Rea M.C."/>
            <person name="O'Sullivan O."/>
            <person name="Ritari J."/>
            <person name="Douillard F.P."/>
            <person name="Paul Ross R."/>
            <person name="Yang R."/>
            <person name="Briner A.E."/>
            <person name="Felis G.E."/>
            <person name="de Vos W.M."/>
            <person name="Barrangou R."/>
            <person name="Klaenhammer T.R."/>
            <person name="Caufield P.W."/>
            <person name="Cui Y."/>
            <person name="Zhang H."/>
            <person name="O'Toole P.W."/>
        </authorList>
    </citation>
    <scope>NUCLEOTIDE SEQUENCE [LARGE SCALE GENOMIC DNA]</scope>
    <source>
        <strain evidence="2 3">DSM 18390</strain>
    </source>
</reference>
<gene>
    <name evidence="2" type="ORF">FD47_GL001121</name>
</gene>
<accession>A0A0R1YPU8</accession>
<dbReference type="AlphaFoldDB" id="A0A0R1YPU8"/>
<evidence type="ECO:0000313" key="2">
    <source>
        <dbReference type="EMBL" id="KRM43909.1"/>
    </source>
</evidence>
<keyword evidence="1" id="KW-0472">Membrane</keyword>
<evidence type="ECO:0000256" key="1">
    <source>
        <dbReference type="SAM" id="Phobius"/>
    </source>
</evidence>
<feature type="transmembrane region" description="Helical" evidence="1">
    <location>
        <begin position="15"/>
        <end position="48"/>
    </location>
</feature>
<comment type="caution">
    <text evidence="2">The sequence shown here is derived from an EMBL/GenBank/DDBJ whole genome shotgun (WGS) entry which is preliminary data.</text>
</comment>
<feature type="transmembrane region" description="Helical" evidence="1">
    <location>
        <begin position="112"/>
        <end position="134"/>
    </location>
</feature>
<name>A0A0R1YPU8_9LACO</name>
<feature type="transmembrane region" description="Helical" evidence="1">
    <location>
        <begin position="154"/>
        <end position="171"/>
    </location>
</feature>
<protein>
    <recommendedName>
        <fullName evidence="4">DUF2975 domain-containing protein</fullName>
    </recommendedName>
</protein>
<evidence type="ECO:0000313" key="3">
    <source>
        <dbReference type="Proteomes" id="UP000051010"/>
    </source>
</evidence>
<organism evidence="2 3">
    <name type="scientific">Lentilactobacillus parafarraginis DSM 18390 = JCM 14109</name>
    <dbReference type="NCBI Taxonomy" id="1423786"/>
    <lineage>
        <taxon>Bacteria</taxon>
        <taxon>Bacillati</taxon>
        <taxon>Bacillota</taxon>
        <taxon>Bacilli</taxon>
        <taxon>Lactobacillales</taxon>
        <taxon>Lactobacillaceae</taxon>
        <taxon>Lentilactobacillus</taxon>
    </lineage>
</organism>
<keyword evidence="1" id="KW-1133">Transmembrane helix</keyword>
<keyword evidence="1" id="KW-0812">Transmembrane</keyword>
<proteinExistence type="predicted"/>
<evidence type="ECO:0008006" key="4">
    <source>
        <dbReference type="Google" id="ProtNLM"/>
    </source>
</evidence>
<dbReference type="PATRIC" id="fig|1423786.4.peg.1204"/>
<dbReference type="EMBL" id="AZFZ01000024">
    <property type="protein sequence ID" value="KRM43909.1"/>
    <property type="molecule type" value="Genomic_DNA"/>
</dbReference>
<dbReference type="Proteomes" id="UP000051010">
    <property type="component" value="Unassembled WGS sequence"/>
</dbReference>
<sequence length="181" mass="20324">MINMTKNFSNGFLTVLWVLSILSVASLTIGFVTVALVFIVIAIVMLVHPSSALGMLRYGYPSAHLSDIWVLALAGILVLALLACMALISYSVFRLIENIRHNIYFEARNLKFIRYVLWAYAGAIILQFFGALVNDIWNLNMNGLLSDQSSGGRWMIWIVVYVIYVMFKRGIALQDDANKIV</sequence>
<feature type="transmembrane region" description="Helical" evidence="1">
    <location>
        <begin position="68"/>
        <end position="92"/>
    </location>
</feature>